<dbReference type="Proteomes" id="UP000321363">
    <property type="component" value="Unassembled WGS sequence"/>
</dbReference>
<sequence>MVNLLVTEVLKLKRSRMFLISIIGAAVAPFMVVVASYIHMQTKANVIVAFDELFYQTNLYTVLVLGVPLYGVVTAYLITREYTEDTLKNLLTIPVSRSSFLISKITMLFLWICLLTFVAWSLAVVLGLIFQFKGLNSELLLQSIKQFSIGAGLLFVLSSPIIFVTLVSKSYVPTIIFTIVITMLNVMGGSSEHRGLFPWAAAGDISNHTLLPTYDPAVSYIIITLTSLVGFISSFVYFRRVDV</sequence>
<dbReference type="Pfam" id="PF12730">
    <property type="entry name" value="ABC2_membrane_4"/>
    <property type="match status" value="1"/>
</dbReference>
<gene>
    <name evidence="2" type="ORF">FS935_11105</name>
</gene>
<dbReference type="RefSeq" id="WP_146948534.1">
    <property type="nucleotide sequence ID" value="NZ_VOQF01000006.1"/>
</dbReference>
<feature type="transmembrane region" description="Helical" evidence="1">
    <location>
        <begin position="108"/>
        <end position="132"/>
    </location>
</feature>
<comment type="caution">
    <text evidence="2">The sequence shown here is derived from an EMBL/GenBank/DDBJ whole genome shotgun (WGS) entry which is preliminary data.</text>
</comment>
<feature type="transmembrane region" description="Helical" evidence="1">
    <location>
        <begin position="59"/>
        <end position="78"/>
    </location>
</feature>
<dbReference type="OrthoDB" id="4336274at2"/>
<organism evidence="2 3">
    <name type="scientific">Metabacillus litoralis</name>
    <dbReference type="NCBI Taxonomy" id="152268"/>
    <lineage>
        <taxon>Bacteria</taxon>
        <taxon>Bacillati</taxon>
        <taxon>Bacillota</taxon>
        <taxon>Bacilli</taxon>
        <taxon>Bacillales</taxon>
        <taxon>Bacillaceae</taxon>
        <taxon>Metabacillus</taxon>
    </lineage>
</organism>
<evidence type="ECO:0000313" key="2">
    <source>
        <dbReference type="EMBL" id="TXC90464.1"/>
    </source>
</evidence>
<protein>
    <submittedName>
        <fullName evidence="2">ABC transporter permease</fullName>
    </submittedName>
</protein>
<reference evidence="2 3" key="1">
    <citation type="journal article" date="2005" name="Int. J. Syst. Evol. Microbiol.">
        <title>Bacillus litoralis sp. nov., isolated from a tidal flat of the Yellow Sea in Korea.</title>
        <authorList>
            <person name="Yoon J.H."/>
            <person name="Oh T.K."/>
        </authorList>
    </citation>
    <scope>NUCLEOTIDE SEQUENCE [LARGE SCALE GENOMIC DNA]</scope>
    <source>
        <strain evidence="2 3">SW-211</strain>
    </source>
</reference>
<dbReference type="PANTHER" id="PTHR37305:SF1">
    <property type="entry name" value="MEMBRANE PROTEIN"/>
    <property type="match status" value="1"/>
</dbReference>
<proteinExistence type="predicted"/>
<feature type="transmembrane region" description="Helical" evidence="1">
    <location>
        <begin position="217"/>
        <end position="238"/>
    </location>
</feature>
<dbReference type="PANTHER" id="PTHR37305">
    <property type="entry name" value="INTEGRAL MEMBRANE PROTEIN-RELATED"/>
    <property type="match status" value="1"/>
</dbReference>
<dbReference type="AlphaFoldDB" id="A0A5C6W2D9"/>
<dbReference type="EMBL" id="VOQF01000006">
    <property type="protein sequence ID" value="TXC90464.1"/>
    <property type="molecule type" value="Genomic_DNA"/>
</dbReference>
<name>A0A5C6W2D9_9BACI</name>
<feature type="transmembrane region" description="Helical" evidence="1">
    <location>
        <begin position="144"/>
        <end position="164"/>
    </location>
</feature>
<evidence type="ECO:0000256" key="1">
    <source>
        <dbReference type="SAM" id="Phobius"/>
    </source>
</evidence>
<evidence type="ECO:0000313" key="3">
    <source>
        <dbReference type="Proteomes" id="UP000321363"/>
    </source>
</evidence>
<feature type="transmembrane region" description="Helical" evidence="1">
    <location>
        <begin position="18"/>
        <end position="39"/>
    </location>
</feature>
<feature type="transmembrane region" description="Helical" evidence="1">
    <location>
        <begin position="171"/>
        <end position="188"/>
    </location>
</feature>
<accession>A0A5C6W2D9</accession>
<keyword evidence="1" id="KW-0812">Transmembrane</keyword>
<keyword evidence="1" id="KW-0472">Membrane</keyword>
<keyword evidence="1" id="KW-1133">Transmembrane helix</keyword>
<keyword evidence="3" id="KW-1185">Reference proteome</keyword>